<protein>
    <recommendedName>
        <fullName evidence="4">Transcription factor domain-containing protein</fullName>
    </recommendedName>
</protein>
<accession>A0A8K0IZF3</accession>
<comment type="caution">
    <text evidence="2">The sequence shown here is derived from an EMBL/GenBank/DDBJ whole genome shotgun (WGS) entry which is preliminary data.</text>
</comment>
<gene>
    <name evidence="2" type="ORF">E4U42_001738</name>
</gene>
<dbReference type="EMBL" id="SRPY01001531">
    <property type="protein sequence ID" value="KAG5912888.1"/>
    <property type="molecule type" value="Genomic_DNA"/>
</dbReference>
<dbReference type="Proteomes" id="UP000811619">
    <property type="component" value="Unassembled WGS sequence"/>
</dbReference>
<sequence length="185" mass="20876">MYSFEHMFPSPSPTGDDGHEESAWSPEIMKQLESPWPLPSEGEMLLMVYREIFAQLFPFVPIPREMSSADLRSRRPFVWKAVMLGASIFDSTRQSKLGEELLADIGKASFVDGCRSLDLLQAVELLIGWWYFALKSPQATNLLFLARSMCVNLSAMSYASQGEDAKYGPLDHLRAYAGAYYLNTM</sequence>
<evidence type="ECO:0000313" key="3">
    <source>
        <dbReference type="Proteomes" id="UP000811619"/>
    </source>
</evidence>
<evidence type="ECO:0008006" key="4">
    <source>
        <dbReference type="Google" id="ProtNLM"/>
    </source>
</evidence>
<dbReference type="OrthoDB" id="1600564at2759"/>
<organism evidence="2 3">
    <name type="scientific">Claviceps africana</name>
    <dbReference type="NCBI Taxonomy" id="83212"/>
    <lineage>
        <taxon>Eukaryota</taxon>
        <taxon>Fungi</taxon>
        <taxon>Dikarya</taxon>
        <taxon>Ascomycota</taxon>
        <taxon>Pezizomycotina</taxon>
        <taxon>Sordariomycetes</taxon>
        <taxon>Hypocreomycetidae</taxon>
        <taxon>Hypocreales</taxon>
        <taxon>Clavicipitaceae</taxon>
        <taxon>Claviceps</taxon>
    </lineage>
</organism>
<keyword evidence="3" id="KW-1185">Reference proteome</keyword>
<evidence type="ECO:0000313" key="2">
    <source>
        <dbReference type="EMBL" id="KAG5912888.1"/>
    </source>
</evidence>
<proteinExistence type="predicted"/>
<evidence type="ECO:0000256" key="1">
    <source>
        <dbReference type="SAM" id="MobiDB-lite"/>
    </source>
</evidence>
<feature type="region of interest" description="Disordered" evidence="1">
    <location>
        <begin position="1"/>
        <end position="23"/>
    </location>
</feature>
<name>A0A8K0IZF3_9HYPO</name>
<dbReference type="AlphaFoldDB" id="A0A8K0IZF3"/>
<reference evidence="2" key="1">
    <citation type="journal article" date="2020" name="bioRxiv">
        <title>Whole genome comparisons of ergot fungi reveals the divergence and evolution of species within the genus Claviceps are the result of varying mechanisms driving genome evolution and host range expansion.</title>
        <authorList>
            <person name="Wyka S.A."/>
            <person name="Mondo S.J."/>
            <person name="Liu M."/>
            <person name="Dettman J."/>
            <person name="Nalam V."/>
            <person name="Broders K.D."/>
        </authorList>
    </citation>
    <scope>NUCLEOTIDE SEQUENCE</scope>
    <source>
        <strain evidence="2">CCC 489</strain>
    </source>
</reference>